<gene>
    <name evidence="2" type="ORF">A2751_03900</name>
</gene>
<accession>A0A1F5NKX2</accession>
<feature type="transmembrane region" description="Helical" evidence="1">
    <location>
        <begin position="6"/>
        <end position="26"/>
    </location>
</feature>
<proteinExistence type="predicted"/>
<dbReference type="STRING" id="1817824.A2751_03900"/>
<name>A0A1F5NKX2_9BACT</name>
<sequence length="61" mass="6842">MADWDFWAQSIILLLFGGIVNTRVAAFGLDKRKGNFILARVSQKMPGFRIKSGMTGIRGRK</sequence>
<organism evidence="2 3">
    <name type="scientific">Candidatus Doudnabacteria bacterium RIFCSPHIGHO2_01_FULL_46_14</name>
    <dbReference type="NCBI Taxonomy" id="1817824"/>
    <lineage>
        <taxon>Bacteria</taxon>
        <taxon>Candidatus Doudnaibacteriota</taxon>
    </lineage>
</organism>
<reference evidence="2 3" key="1">
    <citation type="journal article" date="2016" name="Nat. Commun.">
        <title>Thousands of microbial genomes shed light on interconnected biogeochemical processes in an aquifer system.</title>
        <authorList>
            <person name="Anantharaman K."/>
            <person name="Brown C.T."/>
            <person name="Hug L.A."/>
            <person name="Sharon I."/>
            <person name="Castelle C.J."/>
            <person name="Probst A.J."/>
            <person name="Thomas B.C."/>
            <person name="Singh A."/>
            <person name="Wilkins M.J."/>
            <person name="Karaoz U."/>
            <person name="Brodie E.L."/>
            <person name="Williams K.H."/>
            <person name="Hubbard S.S."/>
            <person name="Banfield J.F."/>
        </authorList>
    </citation>
    <scope>NUCLEOTIDE SEQUENCE [LARGE SCALE GENOMIC DNA]</scope>
</reference>
<evidence type="ECO:0000256" key="1">
    <source>
        <dbReference type="SAM" id="Phobius"/>
    </source>
</evidence>
<dbReference type="EMBL" id="MFEK01000014">
    <property type="protein sequence ID" value="OGE78268.1"/>
    <property type="molecule type" value="Genomic_DNA"/>
</dbReference>
<keyword evidence="1" id="KW-1133">Transmembrane helix</keyword>
<keyword evidence="1" id="KW-0472">Membrane</keyword>
<evidence type="ECO:0000313" key="2">
    <source>
        <dbReference type="EMBL" id="OGE78268.1"/>
    </source>
</evidence>
<comment type="caution">
    <text evidence="2">The sequence shown here is derived from an EMBL/GenBank/DDBJ whole genome shotgun (WGS) entry which is preliminary data.</text>
</comment>
<evidence type="ECO:0000313" key="3">
    <source>
        <dbReference type="Proteomes" id="UP000176864"/>
    </source>
</evidence>
<dbReference type="Proteomes" id="UP000176864">
    <property type="component" value="Unassembled WGS sequence"/>
</dbReference>
<protein>
    <submittedName>
        <fullName evidence="2">Uncharacterized protein</fullName>
    </submittedName>
</protein>
<dbReference type="AlphaFoldDB" id="A0A1F5NKX2"/>
<keyword evidence="1" id="KW-0812">Transmembrane</keyword>